<feature type="region of interest" description="Disordered" evidence="1">
    <location>
        <begin position="1"/>
        <end position="33"/>
    </location>
</feature>
<proteinExistence type="predicted"/>
<reference evidence="2" key="1">
    <citation type="submission" date="2021-03" db="EMBL/GenBank/DDBJ databases">
        <title>Draft genome sequence of rust myrtle Austropuccinia psidii MF-1, a brazilian biotype.</title>
        <authorList>
            <person name="Quecine M.C."/>
            <person name="Pachon D.M.R."/>
            <person name="Bonatelli M.L."/>
            <person name="Correr F.H."/>
            <person name="Franceschini L.M."/>
            <person name="Leite T.F."/>
            <person name="Margarido G.R.A."/>
            <person name="Almeida C.A."/>
            <person name="Ferrarezi J.A."/>
            <person name="Labate C.A."/>
        </authorList>
    </citation>
    <scope>NUCLEOTIDE SEQUENCE</scope>
    <source>
        <strain evidence="2">MF-1</strain>
    </source>
</reference>
<name>A0A9Q3GAM3_9BASI</name>
<evidence type="ECO:0000256" key="1">
    <source>
        <dbReference type="SAM" id="MobiDB-lite"/>
    </source>
</evidence>
<dbReference type="AlphaFoldDB" id="A0A9Q3GAM3"/>
<feature type="compositionally biased region" description="Basic and acidic residues" evidence="1">
    <location>
        <begin position="11"/>
        <end position="20"/>
    </location>
</feature>
<sequence>MDSASSSKIPHNPDESKEEITNEQSMQGQEDISDVEILHQRMLEVQKELIELLKKKGKGKSQVIPQKTAQWKKLQAFQEYLDKKGHHHHFQVPWPHQLH</sequence>
<organism evidence="2 3">
    <name type="scientific">Austropuccinia psidii MF-1</name>
    <dbReference type="NCBI Taxonomy" id="1389203"/>
    <lineage>
        <taxon>Eukaryota</taxon>
        <taxon>Fungi</taxon>
        <taxon>Dikarya</taxon>
        <taxon>Basidiomycota</taxon>
        <taxon>Pucciniomycotina</taxon>
        <taxon>Pucciniomycetes</taxon>
        <taxon>Pucciniales</taxon>
        <taxon>Sphaerophragmiaceae</taxon>
        <taxon>Austropuccinia</taxon>
    </lineage>
</organism>
<keyword evidence="3" id="KW-1185">Reference proteome</keyword>
<gene>
    <name evidence="2" type="ORF">O181_000195</name>
</gene>
<protein>
    <submittedName>
        <fullName evidence="2">Uncharacterized protein</fullName>
    </submittedName>
</protein>
<dbReference type="Proteomes" id="UP000765509">
    <property type="component" value="Unassembled WGS sequence"/>
</dbReference>
<evidence type="ECO:0000313" key="2">
    <source>
        <dbReference type="EMBL" id="MBW0460480.1"/>
    </source>
</evidence>
<evidence type="ECO:0000313" key="3">
    <source>
        <dbReference type="Proteomes" id="UP000765509"/>
    </source>
</evidence>
<accession>A0A9Q3GAM3</accession>
<dbReference type="EMBL" id="AVOT02000021">
    <property type="protein sequence ID" value="MBW0460480.1"/>
    <property type="molecule type" value="Genomic_DNA"/>
</dbReference>
<comment type="caution">
    <text evidence="2">The sequence shown here is derived from an EMBL/GenBank/DDBJ whole genome shotgun (WGS) entry which is preliminary data.</text>
</comment>